<reference evidence="2 3" key="1">
    <citation type="submission" date="2021-05" db="EMBL/GenBank/DDBJ databases">
        <title>Complete genome of Nocardioides aquaticus KCTC 9944T isolated from meromictic and hypersaline Ekho Lake, Antarctica.</title>
        <authorList>
            <person name="Hwang K."/>
            <person name="Kim K.M."/>
            <person name="Choe H."/>
        </authorList>
    </citation>
    <scope>NUCLEOTIDE SEQUENCE [LARGE SCALE GENOMIC DNA]</scope>
    <source>
        <strain evidence="2 3">KCTC 9944</strain>
    </source>
</reference>
<dbReference type="SUPFAM" id="SSF52309">
    <property type="entry name" value="N-(deoxy)ribosyltransferase-like"/>
    <property type="match status" value="1"/>
</dbReference>
<evidence type="ECO:0000313" key="2">
    <source>
        <dbReference type="EMBL" id="QVT81210.1"/>
    </source>
</evidence>
<dbReference type="RefSeq" id="WP_214056616.1">
    <property type="nucleotide sequence ID" value="NZ_BAAAHS010000295.1"/>
</dbReference>
<organism evidence="2 3">
    <name type="scientific">Nocardioides aquaticus</name>
    <dbReference type="NCBI Taxonomy" id="160826"/>
    <lineage>
        <taxon>Bacteria</taxon>
        <taxon>Bacillati</taxon>
        <taxon>Actinomycetota</taxon>
        <taxon>Actinomycetes</taxon>
        <taxon>Propionibacteriales</taxon>
        <taxon>Nocardioidaceae</taxon>
        <taxon>Nocardioides</taxon>
    </lineage>
</organism>
<dbReference type="EMBL" id="CP075371">
    <property type="protein sequence ID" value="QVT81210.1"/>
    <property type="molecule type" value="Genomic_DNA"/>
</dbReference>
<keyword evidence="3" id="KW-1185">Reference proteome</keyword>
<protein>
    <submittedName>
        <fullName evidence="2">2'-deoxynucleoside 5'-phosphate N-hydrolase 1</fullName>
        <ecNumber evidence="2">3.2.2.-</ecNumber>
    </submittedName>
</protein>
<accession>A0ABX8EKZ8</accession>
<gene>
    <name evidence="2" type="primary">dnpH1</name>
    <name evidence="2" type="ORF">ENKNEFLB_03618</name>
</gene>
<sequence>MSDDKPTCFIAMPITTHEHEAKIYDDPEHWDHVMEHLFVPAIEAAGYTAIRPAASGTDLIHSRIIQNLEQADFVLCDLSQSNANVFFELGVRTSLNKPIALVSDYKVPLPFDTAGLNTLPYDSGLRPWMVDGQVEALSAHFTASVKACAGKNPLWERFGLTMRAQTPEVSESPTDAKLDLLSRDMDQMRGVLERYAPPPVRARSSRLGEITRTNSEVDTDVRLSKRLTQTLSKLGVSARVKIEVTLGGRNVWVHIENSPLPPEVVTEAIDEVAAKFEASSFVSHGGPPPDSLKNVRVQEPD</sequence>
<dbReference type="GO" id="GO:0016798">
    <property type="term" value="F:hydrolase activity, acting on glycosyl bonds"/>
    <property type="evidence" value="ECO:0007669"/>
    <property type="project" value="UniProtKB-KW"/>
</dbReference>
<keyword evidence="2" id="KW-0326">Glycosidase</keyword>
<evidence type="ECO:0000313" key="3">
    <source>
        <dbReference type="Proteomes" id="UP000679307"/>
    </source>
</evidence>
<keyword evidence="2" id="KW-0378">Hydrolase</keyword>
<name>A0ABX8EKZ8_9ACTN</name>
<dbReference type="Gene3D" id="3.40.50.450">
    <property type="match status" value="1"/>
</dbReference>
<dbReference type="Proteomes" id="UP000679307">
    <property type="component" value="Chromosome"/>
</dbReference>
<feature type="region of interest" description="Disordered" evidence="1">
    <location>
        <begin position="280"/>
        <end position="301"/>
    </location>
</feature>
<dbReference type="EC" id="3.2.2.-" evidence="2"/>
<proteinExistence type="predicted"/>
<evidence type="ECO:0000256" key="1">
    <source>
        <dbReference type="SAM" id="MobiDB-lite"/>
    </source>
</evidence>